<reference evidence="15" key="1">
    <citation type="submission" date="2023-07" db="EMBL/GenBank/DDBJ databases">
        <title>Functional and genomic diversity of the sorghum phyllosphere microbiome.</title>
        <authorList>
            <person name="Shade A."/>
        </authorList>
    </citation>
    <scope>NUCLEOTIDE SEQUENCE</scope>
    <source>
        <strain evidence="15">SORGH_AS_1067</strain>
    </source>
</reference>
<keyword evidence="6 12" id="KW-0812">Transmembrane</keyword>
<evidence type="ECO:0000256" key="10">
    <source>
        <dbReference type="ARBA" id="ARBA00023136"/>
    </source>
</evidence>
<evidence type="ECO:0000256" key="9">
    <source>
        <dbReference type="ARBA" id="ARBA00023012"/>
    </source>
</evidence>
<dbReference type="SMART" id="SM00387">
    <property type="entry name" value="HATPase_c"/>
    <property type="match status" value="1"/>
</dbReference>
<comment type="subcellular location">
    <subcellularLocation>
        <location evidence="2">Cell membrane</location>
    </subcellularLocation>
</comment>
<dbReference type="EC" id="2.7.13.3" evidence="3"/>
<dbReference type="PRINTS" id="PR00344">
    <property type="entry name" value="BCTRLSENSOR"/>
</dbReference>
<evidence type="ECO:0000256" key="3">
    <source>
        <dbReference type="ARBA" id="ARBA00012438"/>
    </source>
</evidence>
<proteinExistence type="predicted"/>
<dbReference type="InterPro" id="IPR003594">
    <property type="entry name" value="HATPase_dom"/>
</dbReference>
<evidence type="ECO:0000256" key="1">
    <source>
        <dbReference type="ARBA" id="ARBA00000085"/>
    </source>
</evidence>
<evidence type="ECO:0000259" key="13">
    <source>
        <dbReference type="PROSITE" id="PS50109"/>
    </source>
</evidence>
<evidence type="ECO:0000259" key="14">
    <source>
        <dbReference type="PROSITE" id="PS50885"/>
    </source>
</evidence>
<keyword evidence="10 12" id="KW-0472">Membrane</keyword>
<dbReference type="GO" id="GO:0005886">
    <property type="term" value="C:plasma membrane"/>
    <property type="evidence" value="ECO:0007669"/>
    <property type="project" value="UniProtKB-SubCell"/>
</dbReference>
<dbReference type="SMART" id="SM00388">
    <property type="entry name" value="HisKA"/>
    <property type="match status" value="1"/>
</dbReference>
<dbReference type="InterPro" id="IPR050428">
    <property type="entry name" value="TCS_sensor_his_kinase"/>
</dbReference>
<evidence type="ECO:0000256" key="12">
    <source>
        <dbReference type="SAM" id="Phobius"/>
    </source>
</evidence>
<dbReference type="CDD" id="cd00082">
    <property type="entry name" value="HisKA"/>
    <property type="match status" value="1"/>
</dbReference>
<dbReference type="PROSITE" id="PS50109">
    <property type="entry name" value="HIS_KIN"/>
    <property type="match status" value="1"/>
</dbReference>
<dbReference type="Gene3D" id="1.10.287.130">
    <property type="match status" value="1"/>
</dbReference>
<comment type="catalytic activity">
    <reaction evidence="1">
        <text>ATP + protein L-histidine = ADP + protein N-phospho-L-histidine.</text>
        <dbReference type="EC" id="2.7.13.3"/>
    </reaction>
</comment>
<dbReference type="Proteomes" id="UP001239215">
    <property type="component" value="Unassembled WGS sequence"/>
</dbReference>
<evidence type="ECO:0000256" key="11">
    <source>
        <dbReference type="SAM" id="MobiDB-lite"/>
    </source>
</evidence>
<feature type="region of interest" description="Disordered" evidence="11">
    <location>
        <begin position="58"/>
        <end position="89"/>
    </location>
</feature>
<dbReference type="InterPro" id="IPR036890">
    <property type="entry name" value="HATPase_C_sf"/>
</dbReference>
<dbReference type="Pfam" id="PF02518">
    <property type="entry name" value="HATPase_c"/>
    <property type="match status" value="1"/>
</dbReference>
<evidence type="ECO:0000313" key="16">
    <source>
        <dbReference type="Proteomes" id="UP001239215"/>
    </source>
</evidence>
<name>A0AAJ1X115_9ACTN</name>
<feature type="domain" description="Histidine kinase" evidence="13">
    <location>
        <begin position="291"/>
        <end position="513"/>
    </location>
</feature>
<keyword evidence="4" id="KW-0597">Phosphoprotein</keyword>
<feature type="compositionally biased region" description="Low complexity" evidence="11">
    <location>
        <begin position="77"/>
        <end position="89"/>
    </location>
</feature>
<protein>
    <recommendedName>
        <fullName evidence="3">histidine kinase</fullName>
        <ecNumber evidence="3">2.7.13.3</ecNumber>
    </recommendedName>
</protein>
<dbReference type="Gene3D" id="6.10.340.10">
    <property type="match status" value="1"/>
</dbReference>
<evidence type="ECO:0000256" key="8">
    <source>
        <dbReference type="ARBA" id="ARBA00022989"/>
    </source>
</evidence>
<keyword evidence="7 15" id="KW-0418">Kinase</keyword>
<dbReference type="SUPFAM" id="SSF55874">
    <property type="entry name" value="ATPase domain of HSP90 chaperone/DNA topoisomerase II/histidine kinase"/>
    <property type="match status" value="1"/>
</dbReference>
<evidence type="ECO:0000256" key="4">
    <source>
        <dbReference type="ARBA" id="ARBA00022553"/>
    </source>
</evidence>
<dbReference type="SUPFAM" id="SSF47384">
    <property type="entry name" value="Homodimeric domain of signal transducing histidine kinase"/>
    <property type="match status" value="1"/>
</dbReference>
<dbReference type="SMART" id="SM00304">
    <property type="entry name" value="HAMP"/>
    <property type="match status" value="1"/>
</dbReference>
<dbReference type="InterPro" id="IPR004358">
    <property type="entry name" value="Sig_transdc_His_kin-like_C"/>
</dbReference>
<dbReference type="InterPro" id="IPR036097">
    <property type="entry name" value="HisK_dim/P_sf"/>
</dbReference>
<keyword evidence="9" id="KW-0902">Two-component regulatory system</keyword>
<evidence type="ECO:0000256" key="5">
    <source>
        <dbReference type="ARBA" id="ARBA00022679"/>
    </source>
</evidence>
<dbReference type="GO" id="GO:0000155">
    <property type="term" value="F:phosphorelay sensor kinase activity"/>
    <property type="evidence" value="ECO:0007669"/>
    <property type="project" value="InterPro"/>
</dbReference>
<evidence type="ECO:0000256" key="2">
    <source>
        <dbReference type="ARBA" id="ARBA00004236"/>
    </source>
</evidence>
<organism evidence="15 16">
    <name type="scientific">Nocardioides zeae</name>
    <dbReference type="NCBI Taxonomy" id="1457234"/>
    <lineage>
        <taxon>Bacteria</taxon>
        <taxon>Bacillati</taxon>
        <taxon>Actinomycetota</taxon>
        <taxon>Actinomycetes</taxon>
        <taxon>Propionibacteriales</taxon>
        <taxon>Nocardioidaceae</taxon>
        <taxon>Nocardioides</taxon>
    </lineage>
</organism>
<dbReference type="EMBL" id="JAUTAN010000001">
    <property type="protein sequence ID" value="MDQ1105128.1"/>
    <property type="molecule type" value="Genomic_DNA"/>
</dbReference>
<gene>
    <name evidence="15" type="ORF">QE405_002412</name>
</gene>
<dbReference type="AlphaFoldDB" id="A0AAJ1X115"/>
<dbReference type="Gene3D" id="3.30.565.10">
    <property type="entry name" value="Histidine kinase-like ATPase, C-terminal domain"/>
    <property type="match status" value="1"/>
</dbReference>
<evidence type="ECO:0000313" key="15">
    <source>
        <dbReference type="EMBL" id="MDQ1105128.1"/>
    </source>
</evidence>
<dbReference type="PANTHER" id="PTHR45436:SF5">
    <property type="entry name" value="SENSOR HISTIDINE KINASE TRCS"/>
    <property type="match status" value="1"/>
</dbReference>
<keyword evidence="8 12" id="KW-1133">Transmembrane helix</keyword>
<dbReference type="InterPro" id="IPR003660">
    <property type="entry name" value="HAMP_dom"/>
</dbReference>
<dbReference type="InterPro" id="IPR003661">
    <property type="entry name" value="HisK_dim/P_dom"/>
</dbReference>
<sequence length="513" mass="52823">MPTTSPAPVRRRLATLTSRLVLATVLLTTLLALAIGTATTLAMRANLTDRLDDEVTSVVPRAGGGSFRPPDGDRPPGATAGSTAGSTTGGCDRFVPGNQGPGTLLAVLPDGSATADGARGGVLTEQVCGERTLATAALEQLADVPADGAVHAVDLVALGSYRVVATRADDGTVVVAGLPTDAVDDAVRSLVGYELLIGLAAVLLAGGAATVVVRRQLRPLRDVAATAHEVTTLPLAEGEVDLAGRVPAHLRDERTEVGQVGAALDTLLAHVDAAMAARHRSEQQVRQFVADASHELRTPLATIVGYAELARRRPDDADAARTALAKVEGESGRMRRLVEDLLMLARLDAGRPLGAEPVDLTMLLLEAVEDARVLAPGHRWRLDLPDAAVELTGDGHGLHQVVTNLLSNARRYTPGGTTVTVTAALEADRVVLRVHDDGPGFSPELAASAFDRFVRGDTARVRGDGPGGGPEDGAAGGSGLGLALVRAIVEAHGGTVALDSRPGDTTITVALPR</sequence>
<dbReference type="Pfam" id="PF00512">
    <property type="entry name" value="HisKA"/>
    <property type="match status" value="1"/>
</dbReference>
<comment type="caution">
    <text evidence="15">The sequence shown here is derived from an EMBL/GenBank/DDBJ whole genome shotgun (WGS) entry which is preliminary data.</text>
</comment>
<dbReference type="FunFam" id="1.10.287.130:FF:000001">
    <property type="entry name" value="Two-component sensor histidine kinase"/>
    <property type="match status" value="1"/>
</dbReference>
<dbReference type="RefSeq" id="WP_307201062.1">
    <property type="nucleotide sequence ID" value="NZ_JAUTAN010000001.1"/>
</dbReference>
<dbReference type="PANTHER" id="PTHR45436">
    <property type="entry name" value="SENSOR HISTIDINE KINASE YKOH"/>
    <property type="match status" value="1"/>
</dbReference>
<evidence type="ECO:0000256" key="6">
    <source>
        <dbReference type="ARBA" id="ARBA00022692"/>
    </source>
</evidence>
<accession>A0AAJ1X115</accession>
<dbReference type="InterPro" id="IPR005467">
    <property type="entry name" value="His_kinase_dom"/>
</dbReference>
<dbReference type="CDD" id="cd00075">
    <property type="entry name" value="HATPase"/>
    <property type="match status" value="1"/>
</dbReference>
<feature type="transmembrane region" description="Helical" evidence="12">
    <location>
        <begin position="190"/>
        <end position="213"/>
    </location>
</feature>
<keyword evidence="5 15" id="KW-0808">Transferase</keyword>
<evidence type="ECO:0000256" key="7">
    <source>
        <dbReference type="ARBA" id="ARBA00022777"/>
    </source>
</evidence>
<feature type="domain" description="HAMP" evidence="14">
    <location>
        <begin position="214"/>
        <end position="276"/>
    </location>
</feature>
<dbReference type="PROSITE" id="PS50885">
    <property type="entry name" value="HAMP"/>
    <property type="match status" value="1"/>
</dbReference>